<sequence>MWMRAFLYPLALAALFSIFELAHNGKYTPCVLHLNAFKINAFHRANKRQDLIAI</sequence>
<dbReference type="Proteomes" id="UP000018031">
    <property type="component" value="Unassembled WGS sequence"/>
</dbReference>
<comment type="caution">
    <text evidence="1">The sequence shown here is derived from an EMBL/GenBank/DDBJ whole genome shotgun (WGS) entry which is preliminary data.</text>
</comment>
<organism evidence="1 2">
    <name type="scientific">Porphyromonas crevioricanis JCM 15906</name>
    <dbReference type="NCBI Taxonomy" id="1305617"/>
    <lineage>
        <taxon>Bacteria</taxon>
        <taxon>Pseudomonadati</taxon>
        <taxon>Bacteroidota</taxon>
        <taxon>Bacteroidia</taxon>
        <taxon>Bacteroidales</taxon>
        <taxon>Porphyromonadaceae</taxon>
        <taxon>Porphyromonas</taxon>
    </lineage>
</organism>
<proteinExistence type="predicted"/>
<accession>T1DR45</accession>
<protein>
    <submittedName>
        <fullName evidence="1">Uncharacterized protein</fullName>
    </submittedName>
</protein>
<reference evidence="2" key="1">
    <citation type="journal article" date="2013" name="Genome">
        <title>Draft Genome Sequences of Porphyromonas crevioricanis JCM 15906T and Porphyromonas cansulci JCM 13913T Isolated from a Canine Oral Cavity.</title>
        <authorList>
            <person name="Sakamoto M."/>
            <person name="Tanaka N."/>
            <person name="Shiwa Y."/>
            <person name="Yoshikawa H."/>
            <person name="Ohkuma M."/>
        </authorList>
    </citation>
    <scope>NUCLEOTIDE SEQUENCE [LARGE SCALE GENOMIC DNA]</scope>
    <source>
        <strain evidence="2">JCM 15906</strain>
    </source>
</reference>
<gene>
    <name evidence="1" type="ORF">PORCRE_783</name>
</gene>
<reference evidence="1 2" key="2">
    <citation type="journal article" date="2013" name="Genome Announc.">
        <title>Draft Genome Sequences of Porphyromonas crevioricanis JCM 15906T and Porphyromonas cansulci JCM 13913T Isolated from a Canine Oral Cavity.</title>
        <authorList>
            <person name="Sakamoto M."/>
            <person name="Tanaka N."/>
            <person name="Shiwa Y."/>
            <person name="Yoshikawa H."/>
            <person name="Ohkuma M."/>
        </authorList>
    </citation>
    <scope>NUCLEOTIDE SEQUENCE [LARGE SCALE GENOMIC DNA]</scope>
    <source>
        <strain evidence="1 2">JCM 15906</strain>
    </source>
</reference>
<dbReference type="AlphaFoldDB" id="T1DR45"/>
<dbReference type="EMBL" id="BAOU01000019">
    <property type="protein sequence ID" value="GAD05085.1"/>
    <property type="molecule type" value="Genomic_DNA"/>
</dbReference>
<evidence type="ECO:0000313" key="2">
    <source>
        <dbReference type="Proteomes" id="UP000018031"/>
    </source>
</evidence>
<evidence type="ECO:0000313" key="1">
    <source>
        <dbReference type="EMBL" id="GAD05085.1"/>
    </source>
</evidence>
<name>T1DR45_9PORP</name>